<proteinExistence type="predicted"/>
<reference evidence="2 3" key="1">
    <citation type="submission" date="2021-01" db="EMBL/GenBank/DDBJ databases">
        <title>Draft genomes of Rhodovulum sulfidophilum.</title>
        <authorList>
            <person name="Guzman M.S."/>
        </authorList>
    </citation>
    <scope>NUCLEOTIDE SEQUENCE [LARGE SCALE GENOMIC DNA]</scope>
    <source>
        <strain evidence="2 3">AB35</strain>
    </source>
</reference>
<feature type="transmembrane region" description="Helical" evidence="1">
    <location>
        <begin position="322"/>
        <end position="340"/>
    </location>
</feature>
<evidence type="ECO:0000313" key="2">
    <source>
        <dbReference type="EMBL" id="MBL3607495.1"/>
    </source>
</evidence>
<dbReference type="EMBL" id="JAESJJ010000001">
    <property type="protein sequence ID" value="MBL3607495.1"/>
    <property type="molecule type" value="Genomic_DNA"/>
</dbReference>
<keyword evidence="1" id="KW-0472">Membrane</keyword>
<dbReference type="RefSeq" id="WP_202247083.1">
    <property type="nucleotide sequence ID" value="NZ_JAESJJ010000001.1"/>
</dbReference>
<evidence type="ECO:0008006" key="4">
    <source>
        <dbReference type="Google" id="ProtNLM"/>
    </source>
</evidence>
<dbReference type="Proteomes" id="UP000604473">
    <property type="component" value="Unassembled WGS sequence"/>
</dbReference>
<keyword evidence="1" id="KW-0812">Transmembrane</keyword>
<comment type="caution">
    <text evidence="2">The sequence shown here is derived from an EMBL/GenBank/DDBJ whole genome shotgun (WGS) entry which is preliminary data.</text>
</comment>
<feature type="transmembrane region" description="Helical" evidence="1">
    <location>
        <begin position="205"/>
        <end position="224"/>
    </location>
</feature>
<keyword evidence="1" id="KW-1133">Transmembrane helix</keyword>
<name>A0ABS1RN56_RHOSU</name>
<evidence type="ECO:0000313" key="3">
    <source>
        <dbReference type="Proteomes" id="UP000604473"/>
    </source>
</evidence>
<evidence type="ECO:0000256" key="1">
    <source>
        <dbReference type="SAM" id="Phobius"/>
    </source>
</evidence>
<accession>A0ABS1RN56</accession>
<feature type="transmembrane region" description="Helical" evidence="1">
    <location>
        <begin position="121"/>
        <end position="142"/>
    </location>
</feature>
<organism evidence="2 3">
    <name type="scientific">Rhodovulum sulfidophilum</name>
    <name type="common">Rhodobacter sulfidophilus</name>
    <dbReference type="NCBI Taxonomy" id="35806"/>
    <lineage>
        <taxon>Bacteria</taxon>
        <taxon>Pseudomonadati</taxon>
        <taxon>Pseudomonadota</taxon>
        <taxon>Alphaproteobacteria</taxon>
        <taxon>Rhodobacterales</taxon>
        <taxon>Paracoccaceae</taxon>
        <taxon>Rhodovulum</taxon>
    </lineage>
</organism>
<sequence length="361" mass="38988">MKTVGNTRALKLAGLVYLAVLSLFLVLNSYTRNHHNWDVIGYTAAAYKLMGETGTDRLSARTYDDIRRATAPETFEKLTTGDYRAAVYQDPEALRQQLPFYSIRPLYVALSIAGSKLTGTIAGGTALVSALCGGLLLILGWTAVSPRSIALAALLPFALYEAGLGSLARLSTPDGLAALVALAALLLCQRHPRPALLLHGRVPRLWIAAMLGVGAATVVGLNAFSGHYGYLRIFDFTLVSGPQPYPAEMEETLGMTDILDAYARGLQRLVSKDTGMIALFIGTAGFLAAKAMRGRLLPFDKAVLAALGFVLLHFLAFPSGFVRHYFVAACLCLILWARLIDGWSARRQRRSPDDAERQAAS</sequence>
<feature type="transmembrane region" description="Helical" evidence="1">
    <location>
        <begin position="149"/>
        <end position="170"/>
    </location>
</feature>
<feature type="transmembrane region" description="Helical" evidence="1">
    <location>
        <begin position="12"/>
        <end position="30"/>
    </location>
</feature>
<protein>
    <recommendedName>
        <fullName evidence="4">Glycosyltransferase RgtA/B/C/D-like domain-containing protein</fullName>
    </recommendedName>
</protein>
<feature type="transmembrane region" description="Helical" evidence="1">
    <location>
        <begin position="299"/>
        <end position="316"/>
    </location>
</feature>
<keyword evidence="3" id="KW-1185">Reference proteome</keyword>
<gene>
    <name evidence="2" type="ORF">JMM60_01570</name>
</gene>